<proteinExistence type="predicted"/>
<reference evidence="1" key="1">
    <citation type="submission" date="2014-09" db="EMBL/GenBank/DDBJ databases">
        <authorList>
            <person name="Magalhaes I.L.F."/>
            <person name="Oliveira U."/>
            <person name="Santos F.R."/>
            <person name="Vidigal T.H.D.A."/>
            <person name="Brescovit A.D."/>
            <person name="Santos A.J."/>
        </authorList>
    </citation>
    <scope>NUCLEOTIDE SEQUENCE</scope>
    <source>
        <tissue evidence="1">Shoot tissue taken approximately 20 cm above the soil surface</tissue>
    </source>
</reference>
<organism evidence="1">
    <name type="scientific">Arundo donax</name>
    <name type="common">Giant reed</name>
    <name type="synonym">Donax arundinaceus</name>
    <dbReference type="NCBI Taxonomy" id="35708"/>
    <lineage>
        <taxon>Eukaryota</taxon>
        <taxon>Viridiplantae</taxon>
        <taxon>Streptophyta</taxon>
        <taxon>Embryophyta</taxon>
        <taxon>Tracheophyta</taxon>
        <taxon>Spermatophyta</taxon>
        <taxon>Magnoliopsida</taxon>
        <taxon>Liliopsida</taxon>
        <taxon>Poales</taxon>
        <taxon>Poaceae</taxon>
        <taxon>PACMAD clade</taxon>
        <taxon>Arundinoideae</taxon>
        <taxon>Arundineae</taxon>
        <taxon>Arundo</taxon>
    </lineage>
</organism>
<evidence type="ECO:0000313" key="1">
    <source>
        <dbReference type="EMBL" id="JAD80927.1"/>
    </source>
</evidence>
<dbReference type="AlphaFoldDB" id="A0A0A9DB03"/>
<reference evidence="1" key="2">
    <citation type="journal article" date="2015" name="Data Brief">
        <title>Shoot transcriptome of the giant reed, Arundo donax.</title>
        <authorList>
            <person name="Barrero R.A."/>
            <person name="Guerrero F.D."/>
            <person name="Moolhuijzen P."/>
            <person name="Goolsby J.A."/>
            <person name="Tidwell J."/>
            <person name="Bellgard S.E."/>
            <person name="Bellgard M.I."/>
        </authorList>
    </citation>
    <scope>NUCLEOTIDE SEQUENCE</scope>
    <source>
        <tissue evidence="1">Shoot tissue taken approximately 20 cm above the soil surface</tissue>
    </source>
</reference>
<protein>
    <submittedName>
        <fullName evidence="1">Uncharacterized protein</fullName>
    </submittedName>
</protein>
<dbReference type="EMBL" id="GBRH01216968">
    <property type="protein sequence ID" value="JAD80927.1"/>
    <property type="molecule type" value="Transcribed_RNA"/>
</dbReference>
<sequence length="41" mass="4943">MNKSLYISPLIHITHPQIPCRYQNSWWINFLENCTTVADFF</sequence>
<accession>A0A0A9DB03</accession>
<name>A0A0A9DB03_ARUDO</name>